<keyword evidence="8" id="KW-1133">Transmembrane helix</keyword>
<evidence type="ECO:0000256" key="7">
    <source>
        <dbReference type="ARBA" id="ARBA00023121"/>
    </source>
</evidence>
<keyword evidence="7" id="KW-0446">Lipid-binding</keyword>
<dbReference type="PANTHER" id="PTHR31418:SF7">
    <property type="entry name" value="FATTY-ACID AND RETINOL-BINDING PROTEIN 1"/>
    <property type="match status" value="1"/>
</dbReference>
<reference evidence="10" key="1">
    <citation type="journal article" date="2014" name="Nat. Genet.">
        <title>Genome of the human hookworm Necator americanus.</title>
        <authorList>
            <person name="Tang Y.T."/>
            <person name="Gao X."/>
            <person name="Rosa B.A."/>
            <person name="Abubucker S."/>
            <person name="Hallsworth-Pepin K."/>
            <person name="Martin J."/>
            <person name="Tyagi R."/>
            <person name="Heizer E."/>
            <person name="Zhang X."/>
            <person name="Bhonagiri-Palsikar V."/>
            <person name="Minx P."/>
            <person name="Warren W.C."/>
            <person name="Wang Q."/>
            <person name="Zhan B."/>
            <person name="Hotez P.J."/>
            <person name="Sternberg P.W."/>
            <person name="Dougall A."/>
            <person name="Gaze S.T."/>
            <person name="Mulvenna J."/>
            <person name="Sotillo J."/>
            <person name="Ranganathan S."/>
            <person name="Rabelo E.M."/>
            <person name="Wilson R.K."/>
            <person name="Felgner P.L."/>
            <person name="Bethony J."/>
            <person name="Hawdon J.M."/>
            <person name="Gasser R.B."/>
            <person name="Loukas A."/>
            <person name="Mitreva M."/>
        </authorList>
    </citation>
    <scope>NUCLEOTIDE SEQUENCE [LARGE SCALE GENOMIC DNA]</scope>
</reference>
<dbReference type="Gene3D" id="1.20.120.1100">
    <property type="match status" value="1"/>
</dbReference>
<protein>
    <recommendedName>
        <fullName evidence="3">Fatty-acid and retinol-binding protein 1</fullName>
    </recommendedName>
</protein>
<name>W2SS37_NECAM</name>
<feature type="non-terminal residue" evidence="9">
    <location>
        <position position="1"/>
    </location>
</feature>
<dbReference type="STRING" id="51031.W2SS37"/>
<gene>
    <name evidence="9" type="ORF">NECAME_04475</name>
</gene>
<keyword evidence="6" id="KW-0175">Coiled coil</keyword>
<dbReference type="GO" id="GO:0008289">
    <property type="term" value="F:lipid binding"/>
    <property type="evidence" value="ECO:0007669"/>
    <property type="project" value="UniProtKB-KW"/>
</dbReference>
<evidence type="ECO:0000256" key="2">
    <source>
        <dbReference type="ARBA" id="ARBA00006648"/>
    </source>
</evidence>
<keyword evidence="4" id="KW-0964">Secreted</keyword>
<proteinExistence type="inferred from homology"/>
<evidence type="ECO:0000256" key="8">
    <source>
        <dbReference type="SAM" id="Phobius"/>
    </source>
</evidence>
<accession>W2SS37</accession>
<dbReference type="EMBL" id="KI664816">
    <property type="protein sequence ID" value="ETN72298.1"/>
    <property type="molecule type" value="Genomic_DNA"/>
</dbReference>
<dbReference type="InterPro" id="IPR008632">
    <property type="entry name" value="Gp-FAR-1"/>
</dbReference>
<evidence type="ECO:0000256" key="1">
    <source>
        <dbReference type="ARBA" id="ARBA00004613"/>
    </source>
</evidence>
<keyword evidence="5" id="KW-0732">Signal</keyword>
<comment type="subcellular location">
    <subcellularLocation>
        <location evidence="1">Secreted</location>
    </subcellularLocation>
</comment>
<evidence type="ECO:0000256" key="4">
    <source>
        <dbReference type="ARBA" id="ARBA00022525"/>
    </source>
</evidence>
<dbReference type="KEGG" id="nai:NECAME_04475"/>
<keyword evidence="10" id="KW-1185">Reference proteome</keyword>
<keyword evidence="8" id="KW-0812">Transmembrane</keyword>
<dbReference type="Pfam" id="PF05823">
    <property type="entry name" value="Gp-FAR-1"/>
    <property type="match status" value="1"/>
</dbReference>
<evidence type="ECO:0000313" key="9">
    <source>
        <dbReference type="EMBL" id="ETN72298.1"/>
    </source>
</evidence>
<organism evidence="9 10">
    <name type="scientific">Necator americanus</name>
    <name type="common">Human hookworm</name>
    <dbReference type="NCBI Taxonomy" id="51031"/>
    <lineage>
        <taxon>Eukaryota</taxon>
        <taxon>Metazoa</taxon>
        <taxon>Ecdysozoa</taxon>
        <taxon>Nematoda</taxon>
        <taxon>Chromadorea</taxon>
        <taxon>Rhabditida</taxon>
        <taxon>Rhabditina</taxon>
        <taxon>Rhabditomorpha</taxon>
        <taxon>Strongyloidea</taxon>
        <taxon>Ancylostomatidae</taxon>
        <taxon>Bunostominae</taxon>
        <taxon>Necator</taxon>
    </lineage>
</organism>
<dbReference type="PANTHER" id="PTHR31418">
    <property type="entry name" value="FATTY-ACID AND RETINOL-BINDING PROTEIN 1"/>
    <property type="match status" value="1"/>
</dbReference>
<sequence>AHLVVVNISFDVAQPYRVIKYITFGTYALYLSVMIRQIALIVLLFTQSLLAAGFKYDDIPAEYRELMPPRVRFFLQNLSEADKTALKEVFKAGPYRTPEESIAALKMKSPVLGAKAEMLHAVIKSKIAALGPEAKAFARKVGLFTLREVSRALLNLFSQSIGIARGIKARYYTGNKPTLDDLKASVREILISYKSLSDAAKADFGSQFPFLANIYRSNKTAKFAGFQN</sequence>
<evidence type="ECO:0000256" key="6">
    <source>
        <dbReference type="ARBA" id="ARBA00023054"/>
    </source>
</evidence>
<comment type="similarity">
    <text evidence="2">Belongs to the fatty-acid and retinol-binding protein (FARBP) family.</text>
</comment>
<dbReference type="GO" id="GO:0005576">
    <property type="term" value="C:extracellular region"/>
    <property type="evidence" value="ECO:0007669"/>
    <property type="project" value="UniProtKB-SubCell"/>
</dbReference>
<dbReference type="OrthoDB" id="5808308at2759"/>
<evidence type="ECO:0000256" key="5">
    <source>
        <dbReference type="ARBA" id="ARBA00022729"/>
    </source>
</evidence>
<evidence type="ECO:0000256" key="3">
    <source>
        <dbReference type="ARBA" id="ARBA00017453"/>
    </source>
</evidence>
<evidence type="ECO:0000313" key="10">
    <source>
        <dbReference type="Proteomes" id="UP000053676"/>
    </source>
</evidence>
<dbReference type="AlphaFoldDB" id="W2SS37"/>
<dbReference type="Proteomes" id="UP000053676">
    <property type="component" value="Unassembled WGS sequence"/>
</dbReference>
<feature type="transmembrane region" description="Helical" evidence="8">
    <location>
        <begin position="27"/>
        <end position="46"/>
    </location>
</feature>
<keyword evidence="8" id="KW-0472">Membrane</keyword>